<dbReference type="AlphaFoldDB" id="A0A8X6QNV9"/>
<feature type="non-terminal residue" evidence="1">
    <location>
        <position position="73"/>
    </location>
</feature>
<dbReference type="EMBL" id="BMAW01130724">
    <property type="protein sequence ID" value="GFU36281.1"/>
    <property type="molecule type" value="Genomic_DNA"/>
</dbReference>
<evidence type="ECO:0000313" key="2">
    <source>
        <dbReference type="Proteomes" id="UP000887013"/>
    </source>
</evidence>
<gene>
    <name evidence="1" type="ORF">NPIL_673981</name>
</gene>
<organism evidence="1 2">
    <name type="scientific">Nephila pilipes</name>
    <name type="common">Giant wood spider</name>
    <name type="synonym">Nephila maculata</name>
    <dbReference type="NCBI Taxonomy" id="299642"/>
    <lineage>
        <taxon>Eukaryota</taxon>
        <taxon>Metazoa</taxon>
        <taxon>Ecdysozoa</taxon>
        <taxon>Arthropoda</taxon>
        <taxon>Chelicerata</taxon>
        <taxon>Arachnida</taxon>
        <taxon>Araneae</taxon>
        <taxon>Araneomorphae</taxon>
        <taxon>Entelegynae</taxon>
        <taxon>Araneoidea</taxon>
        <taxon>Nephilidae</taxon>
        <taxon>Nephila</taxon>
    </lineage>
</organism>
<accession>A0A8X6QNV9</accession>
<keyword evidence="2" id="KW-1185">Reference proteome</keyword>
<protein>
    <submittedName>
        <fullName evidence="1">Uncharacterized protein</fullName>
    </submittedName>
</protein>
<dbReference type="Proteomes" id="UP000887013">
    <property type="component" value="Unassembled WGS sequence"/>
</dbReference>
<proteinExistence type="predicted"/>
<name>A0A8X6QNV9_NEPPI</name>
<reference evidence="1" key="1">
    <citation type="submission" date="2020-08" db="EMBL/GenBank/DDBJ databases">
        <title>Multicomponent nature underlies the extraordinary mechanical properties of spider dragline silk.</title>
        <authorList>
            <person name="Kono N."/>
            <person name="Nakamura H."/>
            <person name="Mori M."/>
            <person name="Yoshida Y."/>
            <person name="Ohtoshi R."/>
            <person name="Malay A.D."/>
            <person name="Moran D.A.P."/>
            <person name="Tomita M."/>
            <person name="Numata K."/>
            <person name="Arakawa K."/>
        </authorList>
    </citation>
    <scope>NUCLEOTIDE SEQUENCE</scope>
</reference>
<evidence type="ECO:0000313" key="1">
    <source>
        <dbReference type="EMBL" id="GFU36281.1"/>
    </source>
</evidence>
<sequence length="73" mass="8093">MIILPHVSFEKFNLGDSDHLWDSLPVMSIQTGAGPRSSQPGVISGWSHETYEVVPVSNSHFGGWFLVSKRILL</sequence>
<comment type="caution">
    <text evidence="1">The sequence shown here is derived from an EMBL/GenBank/DDBJ whole genome shotgun (WGS) entry which is preliminary data.</text>
</comment>